<dbReference type="SMART" id="SM00062">
    <property type="entry name" value="PBPb"/>
    <property type="match status" value="1"/>
</dbReference>
<keyword evidence="4 5" id="KW-0732">Signal</keyword>
<evidence type="ECO:0000256" key="3">
    <source>
        <dbReference type="ARBA" id="ARBA00022448"/>
    </source>
</evidence>
<evidence type="ECO:0000256" key="4">
    <source>
        <dbReference type="ARBA" id="ARBA00022729"/>
    </source>
</evidence>
<keyword evidence="8" id="KW-1185">Reference proteome</keyword>
<organism evidence="7 8">
    <name type="scientific">Arthrobacter rhombi</name>
    <dbReference type="NCBI Taxonomy" id="71253"/>
    <lineage>
        <taxon>Bacteria</taxon>
        <taxon>Bacillati</taxon>
        <taxon>Actinomycetota</taxon>
        <taxon>Actinomycetes</taxon>
        <taxon>Micrococcales</taxon>
        <taxon>Micrococcaceae</taxon>
        <taxon>Arthrobacter</taxon>
    </lineage>
</organism>
<dbReference type="EMBL" id="FUHW01000007">
    <property type="protein sequence ID" value="SJM48542.1"/>
    <property type="molecule type" value="Genomic_DNA"/>
</dbReference>
<dbReference type="Pfam" id="PF09084">
    <property type="entry name" value="NMT1"/>
    <property type="match status" value="1"/>
</dbReference>
<keyword evidence="3" id="KW-0813">Transport</keyword>
<dbReference type="PROSITE" id="PS51257">
    <property type="entry name" value="PROKAR_LIPOPROTEIN"/>
    <property type="match status" value="1"/>
</dbReference>
<dbReference type="NCBIfam" id="TIGR01728">
    <property type="entry name" value="SsuA_fam"/>
    <property type="match status" value="1"/>
</dbReference>
<feature type="chain" id="PRO_5013114117" evidence="5">
    <location>
        <begin position="29"/>
        <end position="339"/>
    </location>
</feature>
<dbReference type="AlphaFoldDB" id="A0A1R4EY34"/>
<dbReference type="InterPro" id="IPR010067">
    <property type="entry name" value="ABC_SsuA_sub-bd"/>
</dbReference>
<dbReference type="SUPFAM" id="SSF53850">
    <property type="entry name" value="Periplasmic binding protein-like II"/>
    <property type="match status" value="1"/>
</dbReference>
<evidence type="ECO:0000256" key="5">
    <source>
        <dbReference type="SAM" id="SignalP"/>
    </source>
</evidence>
<dbReference type="InterPro" id="IPR015168">
    <property type="entry name" value="SsuA/THI5"/>
</dbReference>
<comment type="subcellular location">
    <subcellularLocation>
        <location evidence="1">Periplasm</location>
    </subcellularLocation>
</comment>
<dbReference type="Proteomes" id="UP000195913">
    <property type="component" value="Unassembled WGS sequence"/>
</dbReference>
<comment type="similarity">
    <text evidence="2">Belongs to the bacterial solute-binding protein SsuA/TauA family.</text>
</comment>
<dbReference type="RefSeq" id="WP_086994324.1">
    <property type="nucleotide sequence ID" value="NZ_FUHW01000007.1"/>
</dbReference>
<dbReference type="PANTHER" id="PTHR30024">
    <property type="entry name" value="ALIPHATIC SULFONATES-BINDING PROTEIN-RELATED"/>
    <property type="match status" value="1"/>
</dbReference>
<dbReference type="Gene3D" id="3.40.190.10">
    <property type="entry name" value="Periplasmic binding protein-like II"/>
    <property type="match status" value="2"/>
</dbReference>
<reference evidence="7 8" key="1">
    <citation type="submission" date="2017-02" db="EMBL/GenBank/DDBJ databases">
        <authorList>
            <person name="Peterson S.W."/>
        </authorList>
    </citation>
    <scope>NUCLEOTIDE SEQUENCE [LARGE SCALE GENOMIC DNA]</scope>
    <source>
        <strain evidence="7 8">B Ar 00.02</strain>
    </source>
</reference>
<feature type="signal peptide" evidence="5">
    <location>
        <begin position="1"/>
        <end position="28"/>
    </location>
</feature>
<sequence>MNLNNTKRRDFLAGGLGLATIAALTACAGSESSGSSGGAEKMPIKVGYIADYNGAALLALANEEGYWDQAGLKPDFVPFTNGPLAIQALGTNNVDVAYIGSGALWLPASGKAEIWALNTVSNADRVIAQPGISSMEDLKGKKVGVPEGTSGDQLLNLVLKKEGLKREDFDIVTMDPSTAVSAFASGQIDGAALWYPLIDNIKERVPDVVELAANKDYLDDLTFPSSFVAAAGRAEKDKELAQKFISVVKASNDFRQENTEKSLSASAKFLKVGEETLKPQVDVAITFTSAELEEKTKDGTIGKWLKGLEEQFLADDKIDKIADPKTFYTGDLYVETKKA</sequence>
<gene>
    <name evidence="7" type="ORF">FM101_01325</name>
</gene>
<dbReference type="PROSITE" id="PS51318">
    <property type="entry name" value="TAT"/>
    <property type="match status" value="1"/>
</dbReference>
<evidence type="ECO:0000256" key="1">
    <source>
        <dbReference type="ARBA" id="ARBA00004418"/>
    </source>
</evidence>
<evidence type="ECO:0000313" key="7">
    <source>
        <dbReference type="EMBL" id="SJM48542.1"/>
    </source>
</evidence>
<dbReference type="InterPro" id="IPR006311">
    <property type="entry name" value="TAT_signal"/>
</dbReference>
<dbReference type="GO" id="GO:0042597">
    <property type="term" value="C:periplasmic space"/>
    <property type="evidence" value="ECO:0007669"/>
    <property type="project" value="UniProtKB-SubCell"/>
</dbReference>
<name>A0A1R4EY34_9MICC</name>
<dbReference type="InterPro" id="IPR001638">
    <property type="entry name" value="Solute-binding_3/MltF_N"/>
</dbReference>
<evidence type="ECO:0000256" key="2">
    <source>
        <dbReference type="ARBA" id="ARBA00010742"/>
    </source>
</evidence>
<dbReference type="PANTHER" id="PTHR30024:SF47">
    <property type="entry name" value="TAURINE-BINDING PERIPLASMIC PROTEIN"/>
    <property type="match status" value="1"/>
</dbReference>
<feature type="domain" description="Solute-binding protein family 3/N-terminal" evidence="6">
    <location>
        <begin position="43"/>
        <end position="273"/>
    </location>
</feature>
<accession>A0A1R4EY34</accession>
<evidence type="ECO:0000259" key="6">
    <source>
        <dbReference type="SMART" id="SM00062"/>
    </source>
</evidence>
<dbReference type="GO" id="GO:0042626">
    <property type="term" value="F:ATPase-coupled transmembrane transporter activity"/>
    <property type="evidence" value="ECO:0007669"/>
    <property type="project" value="InterPro"/>
</dbReference>
<evidence type="ECO:0000313" key="8">
    <source>
        <dbReference type="Proteomes" id="UP000195913"/>
    </source>
</evidence>
<proteinExistence type="inferred from homology"/>
<dbReference type="GO" id="GO:0016020">
    <property type="term" value="C:membrane"/>
    <property type="evidence" value="ECO:0007669"/>
    <property type="project" value="InterPro"/>
</dbReference>
<protein>
    <submittedName>
        <fullName evidence="7">ABC-type nitrate/sulfonate/bicarbonate transport systems, periplasmic components</fullName>
    </submittedName>
</protein>